<dbReference type="GeneID" id="114504906"/>
<dbReference type="Gene3D" id="1.20.5.340">
    <property type="match status" value="1"/>
</dbReference>
<feature type="region of interest" description="Disordered" evidence="1">
    <location>
        <begin position="160"/>
        <end position="191"/>
    </location>
</feature>
<evidence type="ECO:0000313" key="5">
    <source>
        <dbReference type="RefSeq" id="XP_028378550.1"/>
    </source>
</evidence>
<feature type="compositionally biased region" description="Low complexity" evidence="1">
    <location>
        <begin position="460"/>
        <end position="474"/>
    </location>
</feature>
<evidence type="ECO:0000313" key="2">
    <source>
        <dbReference type="EMBL" id="KAF6090771.1"/>
    </source>
</evidence>
<reference evidence="2 4" key="1">
    <citation type="journal article" date="2020" name="Nature">
        <title>Six reference-quality genomes reveal evolution of bat adaptations.</title>
        <authorList>
            <person name="Jebb D."/>
            <person name="Huang Z."/>
            <person name="Pippel M."/>
            <person name="Hughes G.M."/>
            <person name="Lavrichenko K."/>
            <person name="Devanna P."/>
            <person name="Winkler S."/>
            <person name="Jermiin L.S."/>
            <person name="Skirmuntt E.C."/>
            <person name="Katzourakis A."/>
            <person name="Burkitt-Gray L."/>
            <person name="Ray D.A."/>
            <person name="Sullivan K.A.M."/>
            <person name="Roscito J.G."/>
            <person name="Kirilenko B.M."/>
            <person name="Davalos L.M."/>
            <person name="Corthals A.P."/>
            <person name="Power M.L."/>
            <person name="Jones G."/>
            <person name="Ransome R.D."/>
            <person name="Dechmann D.K.N."/>
            <person name="Locatelli A.G."/>
            <person name="Puechmaille S.J."/>
            <person name="Fedrigo O."/>
            <person name="Jarvis E.D."/>
            <person name="Hiller M."/>
            <person name="Vernes S.C."/>
            <person name="Myers E.W."/>
            <person name="Teeling E.C."/>
        </authorList>
    </citation>
    <scope>NUCLEOTIDE SEQUENCE [LARGE SCALE GENOMIC DNA]</scope>
    <source>
        <strain evidence="2">Bat1K_MPI-CBG_1</strain>
    </source>
</reference>
<evidence type="ECO:0000313" key="3">
    <source>
        <dbReference type="Proteomes" id="UP000504628"/>
    </source>
</evidence>
<feature type="compositionally biased region" description="Basic residues" evidence="1">
    <location>
        <begin position="172"/>
        <end position="185"/>
    </location>
</feature>
<feature type="region of interest" description="Disordered" evidence="1">
    <location>
        <begin position="384"/>
        <end position="512"/>
    </location>
</feature>
<feature type="compositionally biased region" description="Low complexity" evidence="1">
    <location>
        <begin position="425"/>
        <end position="446"/>
    </location>
</feature>
<gene>
    <name evidence="5" type="primary">LOC114504906</name>
    <name evidence="2" type="ORF">HJG60_012161</name>
</gene>
<reference evidence="5" key="2">
    <citation type="submission" date="2025-04" db="UniProtKB">
        <authorList>
            <consortium name="RefSeq"/>
        </authorList>
    </citation>
    <scope>IDENTIFICATION</scope>
    <source>
        <tissue evidence="5">Muscle</tissue>
    </source>
</reference>
<dbReference type="Proteomes" id="UP000504628">
    <property type="component" value="Chromosome X"/>
</dbReference>
<feature type="compositionally biased region" description="Basic and acidic residues" evidence="1">
    <location>
        <begin position="160"/>
        <end position="171"/>
    </location>
</feature>
<dbReference type="Gene3D" id="6.10.280.150">
    <property type="match status" value="1"/>
</dbReference>
<proteinExistence type="predicted"/>
<protein>
    <submittedName>
        <fullName evidence="5">Wiskott-Aldrich syndrome protein family member 1-like</fullName>
    </submittedName>
</protein>
<organism evidence="3 5">
    <name type="scientific">Phyllostomus discolor</name>
    <name type="common">pale spear-nosed bat</name>
    <dbReference type="NCBI Taxonomy" id="89673"/>
    <lineage>
        <taxon>Eukaryota</taxon>
        <taxon>Metazoa</taxon>
        <taxon>Chordata</taxon>
        <taxon>Craniata</taxon>
        <taxon>Vertebrata</taxon>
        <taxon>Euteleostomi</taxon>
        <taxon>Mammalia</taxon>
        <taxon>Eutheria</taxon>
        <taxon>Laurasiatheria</taxon>
        <taxon>Chiroptera</taxon>
        <taxon>Yangochiroptera</taxon>
        <taxon>Phyllostomidae</taxon>
        <taxon>Phyllostominae</taxon>
        <taxon>Phyllostomus</taxon>
    </lineage>
</organism>
<sequence length="512" mass="55806">MSNKQKDERHPNTFPIPTKTQEEFIQVIQISLINIATQVNNLNKCAEDIIDEIRKEVDRLSFRVMILEEHVIQLMNCFTYKDQNGGLPLRITESKTFQSTTIQTQQVYPSKQVPVKMCERHDTHGLTLPMNRLSPFVPDDTGGLEVSPDASHCFELHKEKTVHESEGEKGARPKQKQPKDHRNKPARVPQTQRMGDISVYHVPAACSVAFHSHMYQPDESSSFSSFPLCQINKLVTRAVGKALSSSHSPPVHESREVKNSPTYVSYGTGRGEELKPQPRTCLKTKVLVSPTAPASAPALPADWLAALRASKVETPSSSIHVPTQLLSPALGTAAATSLAACRPGAPDGAVPIIPLKGAFSTPASEPFPYYELTTDDLLAQAEYQGMPPPLSSSAVTSRSVQTRATVSHLSGRTSVVQSATASVTKLSKSSIPSSPRSSLSPSLSYRIPPPRYPVTLLPRSSTPQNSSLLSSISLHPQTSRSWSPSPRNSLSPSTRSSDTTQSRCPEAQSSRP</sequence>
<evidence type="ECO:0000313" key="4">
    <source>
        <dbReference type="Proteomes" id="UP000664940"/>
    </source>
</evidence>
<evidence type="ECO:0000256" key="1">
    <source>
        <dbReference type="SAM" id="MobiDB-lite"/>
    </source>
</evidence>
<dbReference type="KEGG" id="pdic:114504906"/>
<feature type="compositionally biased region" description="Polar residues" evidence="1">
    <location>
        <begin position="391"/>
        <end position="424"/>
    </location>
</feature>
<feature type="compositionally biased region" description="Polar residues" evidence="1">
    <location>
        <begin position="475"/>
        <end position="512"/>
    </location>
</feature>
<dbReference type="Proteomes" id="UP000664940">
    <property type="component" value="Unassembled WGS sequence"/>
</dbReference>
<dbReference type="RefSeq" id="XP_028378550.1">
    <property type="nucleotide sequence ID" value="XM_028522749.1"/>
</dbReference>
<dbReference type="EMBL" id="JABVXQ010000009">
    <property type="protein sequence ID" value="KAF6090771.1"/>
    <property type="molecule type" value="Genomic_DNA"/>
</dbReference>
<name>A0A6J2MK62_9CHIR</name>
<accession>A0A6J2MK62</accession>
<dbReference type="OrthoDB" id="9808537at2759"/>
<dbReference type="AlphaFoldDB" id="A0A6J2MK62"/>
<keyword evidence="3" id="KW-1185">Reference proteome</keyword>